<proteinExistence type="predicted"/>
<feature type="compositionally biased region" description="Acidic residues" evidence="1">
    <location>
        <begin position="139"/>
        <end position="177"/>
    </location>
</feature>
<feature type="region of interest" description="Disordered" evidence="1">
    <location>
        <begin position="1"/>
        <end position="67"/>
    </location>
</feature>
<evidence type="ECO:0000256" key="1">
    <source>
        <dbReference type="SAM" id="MobiDB-lite"/>
    </source>
</evidence>
<keyword evidence="2" id="KW-1185">Reference proteome</keyword>
<dbReference type="KEGG" id="pmrn:116954224"/>
<feature type="compositionally biased region" description="Acidic residues" evidence="1">
    <location>
        <begin position="331"/>
        <end position="344"/>
    </location>
</feature>
<evidence type="ECO:0000313" key="3">
    <source>
        <dbReference type="RefSeq" id="XP_032830675.1"/>
    </source>
</evidence>
<feature type="region of interest" description="Disordered" evidence="1">
    <location>
        <begin position="330"/>
        <end position="349"/>
    </location>
</feature>
<name>A0AAJ7XDU0_PETMA</name>
<dbReference type="RefSeq" id="XP_032830675.1">
    <property type="nucleotide sequence ID" value="XM_032974784.1"/>
</dbReference>
<dbReference type="AlphaFoldDB" id="A0AAJ7XDU0"/>
<organism evidence="2 3">
    <name type="scientific">Petromyzon marinus</name>
    <name type="common">Sea lamprey</name>
    <dbReference type="NCBI Taxonomy" id="7757"/>
    <lineage>
        <taxon>Eukaryota</taxon>
        <taxon>Metazoa</taxon>
        <taxon>Chordata</taxon>
        <taxon>Craniata</taxon>
        <taxon>Vertebrata</taxon>
        <taxon>Cyclostomata</taxon>
        <taxon>Hyperoartia</taxon>
        <taxon>Petromyzontiformes</taxon>
        <taxon>Petromyzontidae</taxon>
        <taxon>Petromyzon</taxon>
    </lineage>
</organism>
<feature type="compositionally biased region" description="Acidic residues" evidence="1">
    <location>
        <begin position="257"/>
        <end position="268"/>
    </location>
</feature>
<gene>
    <name evidence="3" type="primary">LOC116954224</name>
</gene>
<protein>
    <submittedName>
        <fullName evidence="3">FK506-binding protein 5-like</fullName>
    </submittedName>
</protein>
<dbReference type="Proteomes" id="UP001318040">
    <property type="component" value="Chromosome 54"/>
</dbReference>
<feature type="compositionally biased region" description="Basic and acidic residues" evidence="1">
    <location>
        <begin position="278"/>
        <end position="290"/>
    </location>
</feature>
<feature type="region of interest" description="Disordered" evidence="1">
    <location>
        <begin position="247"/>
        <end position="320"/>
    </location>
</feature>
<reference evidence="3" key="1">
    <citation type="submission" date="2025-08" db="UniProtKB">
        <authorList>
            <consortium name="RefSeq"/>
        </authorList>
    </citation>
    <scope>IDENTIFICATION</scope>
    <source>
        <tissue evidence="3">Sperm</tissue>
    </source>
</reference>
<feature type="compositionally biased region" description="Gly residues" evidence="1">
    <location>
        <begin position="42"/>
        <end position="54"/>
    </location>
</feature>
<accession>A0AAJ7XDU0</accession>
<feature type="region of interest" description="Disordered" evidence="1">
    <location>
        <begin position="128"/>
        <end position="182"/>
    </location>
</feature>
<sequence length="396" mass="41613">MGNKQATAVKKEGATPNGTDAPEEGAGTVGDEGRCSEPSLGQGKGQGSADGGGEVRPEAGGSDAIVAGTQELARAVLSGDKDGPAALGQGAEVTKVAKVTKDAAACIQQVEAAVAALIPAGAVEAADQFAAERSAVREEGEEDQGGDEGKEEEEVVVEEEEFKEEEVVEEKEEEVDDEKERHLEKVYNVHRTEEDDEEDAQVVPPFATAGAAAAAVASAALSKASPVMAQTPVTLIRAHLLEPAINVKDGATPTSDETSDAAELETPDSGEGLEGVNEEVKEVEKTRKVGEVPVVRSTRDDDDDDDGDAVSNVDAGEEEEVMEVAYVVMEKEEEETEEEEEEELPQQLKQNKMAEVVVGADVESSPFRAGGEDLHGDLLDAVLRGQEFSTQIQPHI</sequence>
<evidence type="ECO:0000313" key="2">
    <source>
        <dbReference type="Proteomes" id="UP001318040"/>
    </source>
</evidence>